<evidence type="ECO:0000313" key="2">
    <source>
        <dbReference type="Proteomes" id="UP000324222"/>
    </source>
</evidence>
<organism evidence="1 2">
    <name type="scientific">Portunus trituberculatus</name>
    <name type="common">Swimming crab</name>
    <name type="synonym">Neptunus trituberculatus</name>
    <dbReference type="NCBI Taxonomy" id="210409"/>
    <lineage>
        <taxon>Eukaryota</taxon>
        <taxon>Metazoa</taxon>
        <taxon>Ecdysozoa</taxon>
        <taxon>Arthropoda</taxon>
        <taxon>Crustacea</taxon>
        <taxon>Multicrustacea</taxon>
        <taxon>Malacostraca</taxon>
        <taxon>Eumalacostraca</taxon>
        <taxon>Eucarida</taxon>
        <taxon>Decapoda</taxon>
        <taxon>Pleocyemata</taxon>
        <taxon>Brachyura</taxon>
        <taxon>Eubrachyura</taxon>
        <taxon>Portunoidea</taxon>
        <taxon>Portunidae</taxon>
        <taxon>Portuninae</taxon>
        <taxon>Portunus</taxon>
    </lineage>
</organism>
<keyword evidence="2" id="KW-1185">Reference proteome</keyword>
<reference evidence="1 2" key="1">
    <citation type="submission" date="2019-05" db="EMBL/GenBank/DDBJ databases">
        <title>Another draft genome of Portunus trituberculatus and its Hox gene families provides insights of decapod evolution.</title>
        <authorList>
            <person name="Jeong J.-H."/>
            <person name="Song I."/>
            <person name="Kim S."/>
            <person name="Choi T."/>
            <person name="Kim D."/>
            <person name="Ryu S."/>
            <person name="Kim W."/>
        </authorList>
    </citation>
    <scope>NUCLEOTIDE SEQUENCE [LARGE SCALE GENOMIC DNA]</scope>
    <source>
        <tissue evidence="1">Muscle</tissue>
    </source>
</reference>
<accession>A0A5B7DW52</accession>
<dbReference type="EMBL" id="VSRR010001526">
    <property type="protein sequence ID" value="MPC25902.1"/>
    <property type="molecule type" value="Genomic_DNA"/>
</dbReference>
<dbReference type="AlphaFoldDB" id="A0A5B7DW52"/>
<name>A0A5B7DW52_PORTR</name>
<proteinExistence type="predicted"/>
<dbReference type="Proteomes" id="UP000324222">
    <property type="component" value="Unassembled WGS sequence"/>
</dbReference>
<sequence length="173" mass="18479">MDTQYLLRVPSITSFSFSFSPIISSSSSSLSSCLPPQVYPSLSHTTLRLPIKFPSFPPPSASRPPIPHPVSLTISHAPRHPGNASTTSKLKVLQSHPYIPWSYTTTTTTTTATIIITTTTATATVNTIIITTITSATITVTTTTITIIPLPISSPPPPPLPPSSLHHQLRVFG</sequence>
<evidence type="ECO:0000313" key="1">
    <source>
        <dbReference type="EMBL" id="MPC25902.1"/>
    </source>
</evidence>
<comment type="caution">
    <text evidence="1">The sequence shown here is derived from an EMBL/GenBank/DDBJ whole genome shotgun (WGS) entry which is preliminary data.</text>
</comment>
<gene>
    <name evidence="1" type="ORF">E2C01_019026</name>
</gene>
<protein>
    <submittedName>
        <fullName evidence="1">Uncharacterized protein</fullName>
    </submittedName>
</protein>